<protein>
    <submittedName>
        <fullName evidence="1">Uncharacterized protein</fullName>
    </submittedName>
</protein>
<proteinExistence type="predicted"/>
<gene>
    <name evidence="1" type="ORF">HK14_12995</name>
</gene>
<dbReference type="AlphaFoldDB" id="A0A1Z5YRU0"/>
<organism evidence="1 2">
    <name type="scientific">Acetobacter cibinongensis</name>
    <dbReference type="NCBI Taxonomy" id="146475"/>
    <lineage>
        <taxon>Bacteria</taxon>
        <taxon>Pseudomonadati</taxon>
        <taxon>Pseudomonadota</taxon>
        <taxon>Alphaproteobacteria</taxon>
        <taxon>Acetobacterales</taxon>
        <taxon>Acetobacteraceae</taxon>
        <taxon>Acetobacter</taxon>
    </lineage>
</organism>
<sequence>MHDLENRQLSFNWERFDAAEIKETTHEAVNNVVTFVDASTQARRRMAIERVKTAGIFSISSIDQMQA</sequence>
<reference evidence="1 2" key="1">
    <citation type="submission" date="2014-06" db="EMBL/GenBank/DDBJ databases">
        <authorList>
            <person name="Ju J."/>
            <person name="Zhang J."/>
        </authorList>
    </citation>
    <scope>NUCLEOTIDE SEQUENCE [LARGE SCALE GENOMIC DNA]</scope>
    <source>
        <strain evidence="1 2">DsW_47</strain>
    </source>
</reference>
<evidence type="ECO:0000313" key="2">
    <source>
        <dbReference type="Proteomes" id="UP000196086"/>
    </source>
</evidence>
<dbReference type="Proteomes" id="UP000196086">
    <property type="component" value="Unassembled WGS sequence"/>
</dbReference>
<accession>A0A1Z5YRU0</accession>
<comment type="caution">
    <text evidence="1">The sequence shown here is derived from an EMBL/GenBank/DDBJ whole genome shotgun (WGS) entry which is preliminary data.</text>
</comment>
<dbReference type="RefSeq" id="WP_086652110.1">
    <property type="nucleotide sequence ID" value="NZ_JOMQ01000065.1"/>
</dbReference>
<name>A0A1Z5YRU0_9PROT</name>
<dbReference type="EMBL" id="JOMQ01000065">
    <property type="protein sequence ID" value="OUI99903.1"/>
    <property type="molecule type" value="Genomic_DNA"/>
</dbReference>
<evidence type="ECO:0000313" key="1">
    <source>
        <dbReference type="EMBL" id="OUI99903.1"/>
    </source>
</evidence>